<feature type="binding site" evidence="10">
    <location>
        <position position="353"/>
    </location>
    <ligand>
        <name>Ca(2+)</name>
        <dbReference type="ChEBI" id="CHEBI:29108"/>
        <label>5</label>
    </ligand>
</feature>
<sequence length="550" mass="62201">MSFSAVVAFLLIAFPLASTYDEYRSRDGAVNFLRHYGYLDSTADRSLITNDELRHAILLFQEYYHLPVDGTLNNATLRYMARPRCGVSDAPNRRLGVAPLRWPRLNLTWNFQLENRTTLRTAETTFAIWAANSLLTFSRDTNKPDIIIAFREGKHTMLDRRYGGAVCPDDFDGPGKVLAHATLPQSEVHIDHREAWHIALTPNPQNSHHLLRTLVHEIGHSLGLSHTTDENSLMYAYSPAVDWPVVLGMEDVLAVRNLYGAAKDEPSTAVPAEPTVVQTTTTPATTMTASPESPDPCTWRDIDTLLVLGKRLFITQGQYTWTIGLGGKIVDRPFFLRDYVRFLPKTVTRLSAAYQTVKGDLVFFGDGWVYMVSYPTLELRASWPRRTTDLGLPPNAVINAALNSHMGRTYVIYNDYAVLEMDECNMTARGYHMLQTVFPSIPSLVRTAYRYTDGQLYFVHRDRFFAYEFTETVTRSGEFDLDAIGVTCPREDILRRISYGNCRICSLDSLVPTSRLISHTRIPIYATRLYMGEEGYIISVSLGNTPVKRP</sequence>
<feature type="binding site" evidence="10">
    <location>
        <position position="189"/>
    </location>
    <ligand>
        <name>Zn(2+)</name>
        <dbReference type="ChEBI" id="CHEBI:29105"/>
        <label>1</label>
    </ligand>
</feature>
<feature type="binding site" evidence="10">
    <location>
        <position position="180"/>
    </location>
    <ligand>
        <name>Zn(2+)</name>
        <dbReference type="ChEBI" id="CHEBI:29105"/>
        <label>1</label>
    </ligand>
</feature>
<keyword evidence="14" id="KW-1185">Reference proteome</keyword>
<feature type="binding site" evidence="10">
    <location>
        <position position="145"/>
    </location>
    <ligand>
        <name>Ca(2+)</name>
        <dbReference type="ChEBI" id="CHEBI:29108"/>
        <label>2</label>
    </ligand>
</feature>
<dbReference type="Proteomes" id="UP000053097">
    <property type="component" value="Unassembled WGS sequence"/>
</dbReference>
<feature type="signal peptide" evidence="11">
    <location>
        <begin position="1"/>
        <end position="19"/>
    </location>
</feature>
<comment type="cofactor">
    <cofactor evidence="10">
        <name>Zn(2+)</name>
        <dbReference type="ChEBI" id="CHEBI:29105"/>
    </cofactor>
    <text evidence="10">Binds 2 Zn(2+) ions per subunit.</text>
</comment>
<dbReference type="GO" id="GO:0005615">
    <property type="term" value="C:extracellular space"/>
    <property type="evidence" value="ECO:0007669"/>
    <property type="project" value="TreeGrafter"/>
</dbReference>
<evidence type="ECO:0000313" key="13">
    <source>
        <dbReference type="EMBL" id="EZA55741.1"/>
    </source>
</evidence>
<dbReference type="PANTHER" id="PTHR10201">
    <property type="entry name" value="MATRIX METALLOPROTEINASE"/>
    <property type="match status" value="1"/>
</dbReference>
<dbReference type="InterPro" id="IPR006026">
    <property type="entry name" value="Peptidase_Metallo"/>
</dbReference>
<feature type="domain" description="Peptidase metallopeptidase" evidence="12">
    <location>
        <begin position="98"/>
        <end position="261"/>
    </location>
</feature>
<dbReference type="GO" id="GO:0031012">
    <property type="term" value="C:extracellular matrix"/>
    <property type="evidence" value="ECO:0007669"/>
    <property type="project" value="InterPro"/>
</dbReference>
<reference evidence="13 14" key="1">
    <citation type="journal article" date="2014" name="Curr. Biol.">
        <title>The genome of the clonal raider ant Cerapachys biroi.</title>
        <authorList>
            <person name="Oxley P.R."/>
            <person name="Ji L."/>
            <person name="Fetter-Pruneda I."/>
            <person name="McKenzie S.K."/>
            <person name="Li C."/>
            <person name="Hu H."/>
            <person name="Zhang G."/>
            <person name="Kronauer D.J."/>
        </authorList>
    </citation>
    <scope>NUCLEOTIDE SEQUENCE [LARGE SCALE GENOMIC DNA]</scope>
</reference>
<dbReference type="SUPFAM" id="SSF55486">
    <property type="entry name" value="Metalloproteases ('zincins'), catalytic domain"/>
    <property type="match status" value="1"/>
</dbReference>
<comment type="similarity">
    <text evidence="1">Belongs to the peptidase M10A family.</text>
</comment>
<keyword evidence="3 9" id="KW-0479">Metal-binding</keyword>
<evidence type="ECO:0000256" key="7">
    <source>
        <dbReference type="ARBA" id="ARBA00023049"/>
    </source>
</evidence>
<evidence type="ECO:0000259" key="12">
    <source>
        <dbReference type="SMART" id="SM00235"/>
    </source>
</evidence>
<keyword evidence="5" id="KW-0378">Hydrolase</keyword>
<dbReference type="InterPro" id="IPR001818">
    <property type="entry name" value="Pept_M10_metallopeptidase"/>
</dbReference>
<dbReference type="Pfam" id="PF00413">
    <property type="entry name" value="Peptidase_M10"/>
    <property type="match status" value="1"/>
</dbReference>
<dbReference type="Gene3D" id="3.40.390.10">
    <property type="entry name" value="Collagenase (Catalytic Domain)"/>
    <property type="match status" value="1"/>
</dbReference>
<accession>A0A026WJ98</accession>
<dbReference type="AlphaFoldDB" id="A0A026WJ98"/>
<evidence type="ECO:0000256" key="5">
    <source>
        <dbReference type="ARBA" id="ARBA00022801"/>
    </source>
</evidence>
<keyword evidence="2" id="KW-0645">Protease</keyword>
<feature type="binding site" evidence="10">
    <location>
        <position position="191"/>
    </location>
    <ligand>
        <name>Ca(2+)</name>
        <dbReference type="ChEBI" id="CHEBI:29108"/>
        <label>3</label>
    </ligand>
</feature>
<keyword evidence="6 9" id="KW-0862">Zinc</keyword>
<feature type="binding site" evidence="10">
    <location>
        <position position="401"/>
    </location>
    <ligand>
        <name>Ca(2+)</name>
        <dbReference type="ChEBI" id="CHEBI:29108"/>
        <label>5</label>
    </ligand>
</feature>
<dbReference type="GO" id="GO:0030198">
    <property type="term" value="P:extracellular matrix organization"/>
    <property type="evidence" value="ECO:0007669"/>
    <property type="project" value="TreeGrafter"/>
</dbReference>
<feature type="binding site" evidence="10">
    <location>
        <position position="159"/>
    </location>
    <ligand>
        <name>Zn(2+)</name>
        <dbReference type="ChEBI" id="CHEBI:29105"/>
        <label>1</label>
    </ligand>
</feature>
<feature type="binding site" evidence="9">
    <location>
        <position position="226"/>
    </location>
    <ligand>
        <name>Zn(2+)</name>
        <dbReference type="ChEBI" id="CHEBI:29105"/>
        <label>2</label>
        <note>catalytic</note>
    </ligand>
</feature>
<evidence type="ECO:0000256" key="2">
    <source>
        <dbReference type="ARBA" id="ARBA00022670"/>
    </source>
</evidence>
<evidence type="ECO:0000256" key="11">
    <source>
        <dbReference type="SAM" id="SignalP"/>
    </source>
</evidence>
<dbReference type="GO" id="GO:0004222">
    <property type="term" value="F:metalloendopeptidase activity"/>
    <property type="evidence" value="ECO:0007669"/>
    <property type="project" value="InterPro"/>
</dbReference>
<dbReference type="Pfam" id="PF01471">
    <property type="entry name" value="PG_binding_1"/>
    <property type="match status" value="1"/>
</dbReference>
<keyword evidence="10" id="KW-0106">Calcium</keyword>
<dbReference type="SMART" id="SM00235">
    <property type="entry name" value="ZnMc"/>
    <property type="match status" value="1"/>
</dbReference>
<feature type="binding site" evidence="10">
    <location>
        <position position="155"/>
    </location>
    <ligand>
        <name>Zn(2+)</name>
        <dbReference type="ChEBI" id="CHEBI:29105"/>
        <label>1</label>
    </ligand>
</feature>
<feature type="binding site" evidence="10">
    <location>
        <position position="173"/>
    </location>
    <ligand>
        <name>Ca(2+)</name>
        <dbReference type="ChEBI" id="CHEBI:29108"/>
        <label>3</label>
    </ligand>
</feature>
<dbReference type="GO" id="GO:0006508">
    <property type="term" value="P:proteolysis"/>
    <property type="evidence" value="ECO:0007669"/>
    <property type="project" value="UniProtKB-KW"/>
</dbReference>
<dbReference type="PRINTS" id="PR00138">
    <property type="entry name" value="MATRIXIN"/>
</dbReference>
<dbReference type="SUPFAM" id="SSF47090">
    <property type="entry name" value="PGBD-like"/>
    <property type="match status" value="1"/>
</dbReference>
<dbReference type="InterPro" id="IPR021190">
    <property type="entry name" value="Pept_M10A"/>
</dbReference>
<evidence type="ECO:0000256" key="10">
    <source>
        <dbReference type="PIRSR" id="PIRSR621190-2"/>
    </source>
</evidence>
<dbReference type="EMBL" id="KK107188">
    <property type="protein sequence ID" value="EZA55741.1"/>
    <property type="molecule type" value="Genomic_DNA"/>
</dbReference>
<keyword evidence="7" id="KW-0482">Metalloprotease</keyword>
<feature type="binding site" evidence="9">
    <location>
        <position position="220"/>
    </location>
    <ligand>
        <name>Zn(2+)</name>
        <dbReference type="ChEBI" id="CHEBI:29105"/>
        <label>2</label>
        <note>catalytic</note>
    </ligand>
</feature>
<feature type="binding site" evidence="10">
    <location>
        <position position="234"/>
    </location>
    <ligand>
        <name>Zn(2+)</name>
        <dbReference type="ChEBI" id="CHEBI:29105"/>
        <label>2</label>
        <note>catalytic</note>
    </ligand>
</feature>
<proteinExistence type="inferred from homology"/>
<evidence type="ECO:0000256" key="8">
    <source>
        <dbReference type="PIRSR" id="PIRSR001191-1"/>
    </source>
</evidence>
<dbReference type="PIRSF" id="PIRSF001191">
    <property type="entry name" value="Peptidase_M10A_matrix"/>
    <property type="match status" value="1"/>
</dbReference>
<evidence type="ECO:0000256" key="3">
    <source>
        <dbReference type="ARBA" id="ARBA00022723"/>
    </source>
</evidence>
<evidence type="ECO:0000256" key="4">
    <source>
        <dbReference type="ARBA" id="ARBA00022729"/>
    </source>
</evidence>
<organism evidence="13 14">
    <name type="scientific">Ooceraea biroi</name>
    <name type="common">Clonal raider ant</name>
    <name type="synonym">Cerapachys biroi</name>
    <dbReference type="NCBI Taxonomy" id="2015173"/>
    <lineage>
        <taxon>Eukaryota</taxon>
        <taxon>Metazoa</taxon>
        <taxon>Ecdysozoa</taxon>
        <taxon>Arthropoda</taxon>
        <taxon>Hexapoda</taxon>
        <taxon>Insecta</taxon>
        <taxon>Pterygota</taxon>
        <taxon>Neoptera</taxon>
        <taxon>Endopterygota</taxon>
        <taxon>Hymenoptera</taxon>
        <taxon>Apocrita</taxon>
        <taxon>Aculeata</taxon>
        <taxon>Formicoidea</taxon>
        <taxon>Formicidae</taxon>
        <taxon>Dorylinae</taxon>
        <taxon>Ooceraea</taxon>
    </lineage>
</organism>
<dbReference type="InterPro" id="IPR036365">
    <property type="entry name" value="PGBD-like_sf"/>
</dbReference>
<dbReference type="InterPro" id="IPR024079">
    <property type="entry name" value="MetalloPept_cat_dom_sf"/>
</dbReference>
<comment type="cofactor">
    <cofactor evidence="10">
        <name>Ca(2+)</name>
        <dbReference type="ChEBI" id="CHEBI:29108"/>
    </cofactor>
    <text evidence="10">Can bind about 5 Ca(2+) ions per subunit.</text>
</comment>
<feature type="binding site" evidence="10">
    <location>
        <position position="172"/>
    </location>
    <ligand>
        <name>Ca(2+)</name>
        <dbReference type="ChEBI" id="CHEBI:29108"/>
        <label>3</label>
    </ligand>
</feature>
<dbReference type="InterPro" id="IPR002477">
    <property type="entry name" value="Peptidoglycan-bd-like"/>
</dbReference>
<gene>
    <name evidence="13" type="ORF">X777_04160</name>
</gene>
<dbReference type="OrthoDB" id="7554713at2759"/>
<protein>
    <submittedName>
        <fullName evidence="13">Neutrophil collagenase</fullName>
    </submittedName>
</protein>
<dbReference type="PANTHER" id="PTHR10201:SF291">
    <property type="entry name" value="MATRIX METALLOPROTEINASE 1, ISOFORM C-RELATED"/>
    <property type="match status" value="1"/>
</dbReference>
<dbReference type="InterPro" id="IPR036375">
    <property type="entry name" value="Hemopexin-like_dom_sf"/>
</dbReference>
<evidence type="ECO:0000256" key="9">
    <source>
        <dbReference type="PIRSR" id="PIRSR001191-2"/>
    </source>
</evidence>
<feature type="binding site" evidence="9">
    <location>
        <position position="216"/>
    </location>
    <ligand>
        <name>Zn(2+)</name>
        <dbReference type="ChEBI" id="CHEBI:29105"/>
        <label>2</label>
        <note>catalytic</note>
    </ligand>
</feature>
<dbReference type="Gene3D" id="2.110.10.10">
    <property type="entry name" value="Hemopexin-like domain"/>
    <property type="match status" value="1"/>
</dbReference>
<dbReference type="GO" id="GO:0030574">
    <property type="term" value="P:collagen catabolic process"/>
    <property type="evidence" value="ECO:0007669"/>
    <property type="project" value="TreeGrafter"/>
</dbReference>
<dbReference type="GO" id="GO:0008270">
    <property type="term" value="F:zinc ion binding"/>
    <property type="evidence" value="ECO:0007669"/>
    <property type="project" value="InterPro"/>
</dbReference>
<name>A0A026WJ98_OOCBI</name>
<feature type="binding site" description="in inhibited form" evidence="10">
    <location>
        <position position="85"/>
    </location>
    <ligand>
        <name>Zn(2+)</name>
        <dbReference type="ChEBI" id="CHEBI:29105"/>
        <label>2</label>
        <note>catalytic</note>
    </ligand>
</feature>
<keyword evidence="4 11" id="KW-0732">Signal</keyword>
<feature type="binding site" evidence="10">
    <location>
        <position position="194"/>
    </location>
    <ligand>
        <name>Ca(2+)</name>
        <dbReference type="ChEBI" id="CHEBI:29108"/>
        <label>3</label>
    </ligand>
</feature>
<evidence type="ECO:0000256" key="1">
    <source>
        <dbReference type="ARBA" id="ARBA00010370"/>
    </source>
</evidence>
<feature type="binding site" evidence="10">
    <location>
        <position position="194"/>
    </location>
    <ligand>
        <name>Ca(2+)</name>
        <dbReference type="ChEBI" id="CHEBI:29108"/>
        <label>1</label>
    </ligand>
</feature>
<feature type="binding site" evidence="10">
    <location>
        <position position="303"/>
    </location>
    <ligand>
        <name>Ca(2+)</name>
        <dbReference type="ChEBI" id="CHEBI:29108"/>
        <label>4</label>
    </ligand>
</feature>
<feature type="chain" id="PRO_5001545833" evidence="11">
    <location>
        <begin position="20"/>
        <end position="550"/>
    </location>
</feature>
<evidence type="ECO:0000256" key="6">
    <source>
        <dbReference type="ARBA" id="ARBA00022833"/>
    </source>
</evidence>
<dbReference type="SUPFAM" id="SSF50923">
    <property type="entry name" value="Hemopexin-like domain"/>
    <property type="match status" value="1"/>
</dbReference>
<feature type="active site" evidence="8">
    <location>
        <position position="217"/>
    </location>
</feature>
<evidence type="ECO:0000313" key="14">
    <source>
        <dbReference type="Proteomes" id="UP000053097"/>
    </source>
</evidence>